<evidence type="ECO:0000313" key="1">
    <source>
        <dbReference type="Ensembl" id="ENSOSUP00000004083.1"/>
    </source>
</evidence>
<organism evidence="1 2">
    <name type="scientific">Otus sunia</name>
    <name type="common">Oriental scops-owl</name>
    <dbReference type="NCBI Taxonomy" id="257818"/>
    <lineage>
        <taxon>Eukaryota</taxon>
        <taxon>Metazoa</taxon>
        <taxon>Chordata</taxon>
        <taxon>Craniata</taxon>
        <taxon>Vertebrata</taxon>
        <taxon>Euteleostomi</taxon>
        <taxon>Archelosauria</taxon>
        <taxon>Archosauria</taxon>
        <taxon>Dinosauria</taxon>
        <taxon>Saurischia</taxon>
        <taxon>Theropoda</taxon>
        <taxon>Coelurosauria</taxon>
        <taxon>Aves</taxon>
        <taxon>Neognathae</taxon>
        <taxon>Neoaves</taxon>
        <taxon>Telluraves</taxon>
        <taxon>Strigiformes</taxon>
        <taxon>Strigidae</taxon>
        <taxon>Otus</taxon>
    </lineage>
</organism>
<evidence type="ECO:0000313" key="2">
    <source>
        <dbReference type="Proteomes" id="UP000694552"/>
    </source>
</evidence>
<dbReference type="AlphaFoldDB" id="A0A8C8AGT6"/>
<protein>
    <submittedName>
        <fullName evidence="1">Uncharacterized protein</fullName>
    </submittedName>
</protein>
<reference evidence="1" key="2">
    <citation type="submission" date="2025-09" db="UniProtKB">
        <authorList>
            <consortium name="Ensembl"/>
        </authorList>
    </citation>
    <scope>IDENTIFICATION</scope>
</reference>
<keyword evidence="2" id="KW-1185">Reference proteome</keyword>
<accession>A0A8C8AGT6</accession>
<name>A0A8C8AGT6_9STRI</name>
<reference evidence="1" key="1">
    <citation type="submission" date="2025-08" db="UniProtKB">
        <authorList>
            <consortium name="Ensembl"/>
        </authorList>
    </citation>
    <scope>IDENTIFICATION</scope>
</reference>
<dbReference type="Proteomes" id="UP000694552">
    <property type="component" value="Unplaced"/>
</dbReference>
<dbReference type="Ensembl" id="ENSOSUT00000004213.1">
    <property type="protein sequence ID" value="ENSOSUP00000004083.1"/>
    <property type="gene ID" value="ENSOSUG00000002994.1"/>
</dbReference>
<sequence length="84" mass="8856">RADPLLCPQMAGCVSRVELSVSCRSLLDRDLRSRSDPLCVLLQEAAAGRWAEVRAAAAPPAPGANTPAPARLRPSLLLAGARRV</sequence>
<proteinExistence type="predicted"/>